<gene>
    <name evidence="1" type="ORF">METZ01_LOCUS387922</name>
</gene>
<dbReference type="AlphaFoldDB" id="A0A382UMY4"/>
<organism evidence="1">
    <name type="scientific">marine metagenome</name>
    <dbReference type="NCBI Taxonomy" id="408172"/>
    <lineage>
        <taxon>unclassified sequences</taxon>
        <taxon>metagenomes</taxon>
        <taxon>ecological metagenomes</taxon>
    </lineage>
</organism>
<evidence type="ECO:0000313" key="1">
    <source>
        <dbReference type="EMBL" id="SVD35068.1"/>
    </source>
</evidence>
<dbReference type="EMBL" id="UINC01145125">
    <property type="protein sequence ID" value="SVD35068.1"/>
    <property type="molecule type" value="Genomic_DNA"/>
</dbReference>
<sequence>YQIKLDQNQIQILSSEKRREFAPEVLYLNSGGGRAFVDFGVLELKRDEERRKWSIRRKTYLLDSDDYFPELSRNLALSRYFQYEQAYRFVH</sequence>
<feature type="non-terminal residue" evidence="1">
    <location>
        <position position="1"/>
    </location>
</feature>
<proteinExistence type="predicted"/>
<protein>
    <submittedName>
        <fullName evidence="1">Uncharacterized protein</fullName>
    </submittedName>
</protein>
<reference evidence="1" key="1">
    <citation type="submission" date="2018-05" db="EMBL/GenBank/DDBJ databases">
        <authorList>
            <person name="Lanie J.A."/>
            <person name="Ng W.-L."/>
            <person name="Kazmierczak K.M."/>
            <person name="Andrzejewski T.M."/>
            <person name="Davidsen T.M."/>
            <person name="Wayne K.J."/>
            <person name="Tettelin H."/>
            <person name="Glass J.I."/>
            <person name="Rusch D."/>
            <person name="Podicherti R."/>
            <person name="Tsui H.-C.T."/>
            <person name="Winkler M.E."/>
        </authorList>
    </citation>
    <scope>NUCLEOTIDE SEQUENCE</scope>
</reference>
<name>A0A382UMY4_9ZZZZ</name>
<accession>A0A382UMY4</accession>